<proteinExistence type="predicted"/>
<evidence type="ECO:0000313" key="18">
    <source>
        <dbReference type="Proteomes" id="UP000476176"/>
    </source>
</evidence>
<dbReference type="EMBL" id="QXGA01000025">
    <property type="protein sequence ID" value="KAE9154963.1"/>
    <property type="molecule type" value="Genomic_DNA"/>
</dbReference>
<evidence type="ECO:0000313" key="11">
    <source>
        <dbReference type="Proteomes" id="UP000429523"/>
    </source>
</evidence>
<evidence type="ECO:0000313" key="7">
    <source>
        <dbReference type="EMBL" id="KAE9235798.1"/>
    </source>
</evidence>
<feature type="signal peptide" evidence="1">
    <location>
        <begin position="1"/>
        <end position="27"/>
    </location>
</feature>
<dbReference type="EMBL" id="QXGC01000022">
    <property type="protein sequence ID" value="KAE9254541.1"/>
    <property type="molecule type" value="Genomic_DNA"/>
</dbReference>
<dbReference type="Proteomes" id="UP000460718">
    <property type="component" value="Unassembled WGS sequence"/>
</dbReference>
<feature type="chain" id="PRO_5036166189" description="Secreted protein" evidence="1">
    <location>
        <begin position="28"/>
        <end position="61"/>
    </location>
</feature>
<gene>
    <name evidence="10" type="ORF">PF001_g1062</name>
    <name evidence="9" type="ORF">PF002_g1555</name>
    <name evidence="8" type="ORF">PF004_g983</name>
    <name evidence="7" type="ORF">PF005_g1330</name>
    <name evidence="6" type="ORF">PF006_g1064</name>
    <name evidence="5" type="ORF">PF007_g1259</name>
    <name evidence="2" type="ORF">PF009_g1357</name>
    <name evidence="4" type="ORF">PF010_g1061</name>
    <name evidence="3" type="ORF">PF011_g7594</name>
</gene>
<dbReference type="EMBL" id="QXGD01000037">
    <property type="protein sequence ID" value="KAE9256859.1"/>
    <property type="molecule type" value="Genomic_DNA"/>
</dbReference>
<dbReference type="EMBL" id="QXFZ01000029">
    <property type="protein sequence ID" value="KAE9138797.1"/>
    <property type="molecule type" value="Genomic_DNA"/>
</dbReference>
<dbReference type="EMBL" id="QXFX01000025">
    <property type="protein sequence ID" value="KAE9138124.1"/>
    <property type="molecule type" value="Genomic_DNA"/>
</dbReference>
<evidence type="ECO:0000313" key="6">
    <source>
        <dbReference type="EMBL" id="KAE9154963.1"/>
    </source>
</evidence>
<dbReference type="Proteomes" id="UP000441208">
    <property type="component" value="Unassembled WGS sequence"/>
</dbReference>
<keyword evidence="12" id="KW-1185">Reference proteome</keyword>
<dbReference type="Proteomes" id="UP000437068">
    <property type="component" value="Unassembled WGS sequence"/>
</dbReference>
<evidence type="ECO:0000313" key="5">
    <source>
        <dbReference type="EMBL" id="KAE9138797.1"/>
    </source>
</evidence>
<evidence type="ECO:0000313" key="17">
    <source>
        <dbReference type="Proteomes" id="UP000460718"/>
    </source>
</evidence>
<dbReference type="Proteomes" id="UP000476176">
    <property type="component" value="Unassembled WGS sequence"/>
</dbReference>
<organism evidence="5 16">
    <name type="scientific">Phytophthora fragariae</name>
    <dbReference type="NCBI Taxonomy" id="53985"/>
    <lineage>
        <taxon>Eukaryota</taxon>
        <taxon>Sar</taxon>
        <taxon>Stramenopiles</taxon>
        <taxon>Oomycota</taxon>
        <taxon>Peronosporomycetes</taxon>
        <taxon>Peronosporales</taxon>
        <taxon>Peronosporaceae</taxon>
        <taxon>Phytophthora</taxon>
    </lineage>
</organism>
<evidence type="ECO:0000313" key="10">
    <source>
        <dbReference type="EMBL" id="KAE9329133.1"/>
    </source>
</evidence>
<evidence type="ECO:0000313" key="13">
    <source>
        <dbReference type="Proteomes" id="UP000437068"/>
    </source>
</evidence>
<evidence type="ECO:0000313" key="19">
    <source>
        <dbReference type="Proteomes" id="UP000488956"/>
    </source>
</evidence>
<dbReference type="EMBL" id="QXGF01000031">
    <property type="protein sequence ID" value="KAE8949100.1"/>
    <property type="molecule type" value="Genomic_DNA"/>
</dbReference>
<evidence type="ECO:0000313" key="16">
    <source>
        <dbReference type="Proteomes" id="UP000441208"/>
    </source>
</evidence>
<sequence length="61" mass="6928">MRWCTHHRRWTLSLLAISCATRNGLVARSCDALAVGEHGQSCYLLVQSGLQTRWVLWTNLS</sequence>
<dbReference type="Proteomes" id="UP000433483">
    <property type="component" value="Unassembled WGS sequence"/>
</dbReference>
<evidence type="ECO:0000313" key="8">
    <source>
        <dbReference type="EMBL" id="KAE9254541.1"/>
    </source>
</evidence>
<evidence type="ECO:0000313" key="9">
    <source>
        <dbReference type="EMBL" id="KAE9256859.1"/>
    </source>
</evidence>
<evidence type="ECO:0000313" key="15">
    <source>
        <dbReference type="Proteomes" id="UP000440732"/>
    </source>
</evidence>
<evidence type="ECO:0000313" key="12">
    <source>
        <dbReference type="Proteomes" id="UP000433483"/>
    </source>
</evidence>
<dbReference type="Proteomes" id="UP000440367">
    <property type="component" value="Unassembled WGS sequence"/>
</dbReference>
<evidence type="ECO:0000313" key="14">
    <source>
        <dbReference type="Proteomes" id="UP000440367"/>
    </source>
</evidence>
<dbReference type="Proteomes" id="UP000488956">
    <property type="component" value="Unassembled WGS sequence"/>
</dbReference>
<evidence type="ECO:0008006" key="20">
    <source>
        <dbReference type="Google" id="ProtNLM"/>
    </source>
</evidence>
<dbReference type="EMBL" id="QXFW01000341">
    <property type="protein sequence ID" value="KAE9015457.1"/>
    <property type="molecule type" value="Genomic_DNA"/>
</dbReference>
<evidence type="ECO:0000313" key="4">
    <source>
        <dbReference type="EMBL" id="KAE9138124.1"/>
    </source>
</evidence>
<evidence type="ECO:0000313" key="3">
    <source>
        <dbReference type="EMBL" id="KAE9015457.1"/>
    </source>
</evidence>
<evidence type="ECO:0000313" key="2">
    <source>
        <dbReference type="EMBL" id="KAE8949100.1"/>
    </source>
</evidence>
<keyword evidence="1" id="KW-0732">Signal</keyword>
<name>A0A6A3TQF6_9STRA</name>
<reference evidence="11 12" key="1">
    <citation type="submission" date="2018-08" db="EMBL/GenBank/DDBJ databases">
        <title>Genomic investigation of the strawberry pathogen Phytophthora fragariae indicates pathogenicity is determined by transcriptional variation in three key races.</title>
        <authorList>
            <person name="Adams T.M."/>
            <person name="Armitage A.D."/>
            <person name="Sobczyk M.K."/>
            <person name="Bates H.J."/>
            <person name="Dunwell J.M."/>
            <person name="Nellist C.F."/>
            <person name="Harrison R.J."/>
        </authorList>
    </citation>
    <scope>NUCLEOTIDE SEQUENCE [LARGE SCALE GENOMIC DNA]</scope>
    <source>
        <strain evidence="10 13">A4</strain>
        <strain evidence="9 14">BC-1</strain>
        <strain evidence="8 18">BC-23</strain>
        <strain evidence="7 12">NOV-27</strain>
        <strain evidence="6 15">NOV-5</strain>
        <strain evidence="5 16">NOV-71</strain>
        <strain evidence="2 11">NOV-9</strain>
        <strain evidence="4 19">ONT-3</strain>
        <strain evidence="3 17">SCRP245</strain>
    </source>
</reference>
<comment type="caution">
    <text evidence="5">The sequence shown here is derived from an EMBL/GenBank/DDBJ whole genome shotgun (WGS) entry which is preliminary data.</text>
</comment>
<dbReference type="Proteomes" id="UP000440732">
    <property type="component" value="Unassembled WGS sequence"/>
</dbReference>
<dbReference type="EMBL" id="QXGE01000024">
    <property type="protein sequence ID" value="KAE9329133.1"/>
    <property type="molecule type" value="Genomic_DNA"/>
</dbReference>
<dbReference type="EMBL" id="QXGB01000032">
    <property type="protein sequence ID" value="KAE9235798.1"/>
    <property type="molecule type" value="Genomic_DNA"/>
</dbReference>
<accession>A0A6A3TQF6</accession>
<protein>
    <recommendedName>
        <fullName evidence="20">Secreted protein</fullName>
    </recommendedName>
</protein>
<dbReference type="Proteomes" id="UP000429523">
    <property type="component" value="Unassembled WGS sequence"/>
</dbReference>
<dbReference type="AlphaFoldDB" id="A0A6A3TQF6"/>
<evidence type="ECO:0000256" key="1">
    <source>
        <dbReference type="SAM" id="SignalP"/>
    </source>
</evidence>